<dbReference type="RefSeq" id="XP_067821046.1">
    <property type="nucleotide sequence ID" value="XM_067962493.1"/>
</dbReference>
<dbReference type="EMBL" id="SHOA02000015">
    <property type="protein sequence ID" value="TDH71547.1"/>
    <property type="molecule type" value="Genomic_DNA"/>
</dbReference>
<dbReference type="Proteomes" id="UP000294530">
    <property type="component" value="Unassembled WGS sequence"/>
</dbReference>
<evidence type="ECO:0000313" key="3">
    <source>
        <dbReference type="Proteomes" id="UP000294530"/>
    </source>
</evidence>
<evidence type="ECO:0000313" key="2">
    <source>
        <dbReference type="EMBL" id="TDH71547.1"/>
    </source>
</evidence>
<feature type="compositionally biased region" description="Low complexity" evidence="1">
    <location>
        <begin position="94"/>
        <end position="109"/>
    </location>
</feature>
<comment type="caution">
    <text evidence="2">The sequence shown here is derived from an EMBL/GenBank/DDBJ whole genome shotgun (WGS) entry which is preliminary data.</text>
</comment>
<dbReference type="AlphaFoldDB" id="A0A976FRB4"/>
<dbReference type="KEGG" id="blac:94348164"/>
<protein>
    <submittedName>
        <fullName evidence="2">Uncharacterized protein</fullName>
    </submittedName>
</protein>
<dbReference type="GeneID" id="94348164"/>
<accession>A0A976FRB4</accession>
<evidence type="ECO:0000256" key="1">
    <source>
        <dbReference type="SAM" id="MobiDB-lite"/>
    </source>
</evidence>
<keyword evidence="3" id="KW-1185">Reference proteome</keyword>
<dbReference type="OrthoDB" id="61150at2759"/>
<name>A0A976FRB4_BRELC</name>
<organism evidence="2 3">
    <name type="scientific">Bremia lactucae</name>
    <name type="common">Lettuce downy mildew</name>
    <dbReference type="NCBI Taxonomy" id="4779"/>
    <lineage>
        <taxon>Eukaryota</taxon>
        <taxon>Sar</taxon>
        <taxon>Stramenopiles</taxon>
        <taxon>Oomycota</taxon>
        <taxon>Peronosporomycetes</taxon>
        <taxon>Peronosporales</taxon>
        <taxon>Peronosporaceae</taxon>
        <taxon>Bremia</taxon>
    </lineage>
</organism>
<feature type="region of interest" description="Disordered" evidence="1">
    <location>
        <begin position="84"/>
        <end position="118"/>
    </location>
</feature>
<gene>
    <name evidence="2" type="ORF">CCR75_004407</name>
</gene>
<proteinExistence type="predicted"/>
<reference evidence="2 3" key="1">
    <citation type="journal article" date="2021" name="Genome Biol.">
        <title>AFLAP: assembly-free linkage analysis pipeline using k-mers from genome sequencing data.</title>
        <authorList>
            <person name="Fletcher K."/>
            <person name="Zhang L."/>
            <person name="Gil J."/>
            <person name="Han R."/>
            <person name="Cavanaugh K."/>
            <person name="Michelmore R."/>
        </authorList>
    </citation>
    <scope>NUCLEOTIDE SEQUENCE [LARGE SCALE GENOMIC DNA]</scope>
    <source>
        <strain evidence="2 3">SF5</strain>
    </source>
</reference>
<sequence length="171" mass="19058">MVSITISTLSTTVGLNTDATKNINKCRYKTGKCINARSSKRNGQPHQLCLYHRDKANMIQRKFDRQKRQAARSKKVCNPHGLVMSSPKAHHAVSPTSSTCSTSSSSTTSDATQLYSPDSPDCELNESVWTHLPVVATTYFYEYVDMPMFTSCNQSYLSSDEIEFLCSAILE</sequence>